<dbReference type="OrthoDB" id="63188at2"/>
<gene>
    <name evidence="8" type="ORF">FK268_13730</name>
</gene>
<evidence type="ECO:0000256" key="2">
    <source>
        <dbReference type="ARBA" id="ARBA00022692"/>
    </source>
</evidence>
<feature type="transmembrane region" description="Helical" evidence="6">
    <location>
        <begin position="37"/>
        <end position="55"/>
    </location>
</feature>
<evidence type="ECO:0000256" key="4">
    <source>
        <dbReference type="ARBA" id="ARBA00023136"/>
    </source>
</evidence>
<feature type="transmembrane region" description="Helical" evidence="6">
    <location>
        <begin position="67"/>
        <end position="92"/>
    </location>
</feature>
<dbReference type="Proteomes" id="UP000319792">
    <property type="component" value="Unassembled WGS sequence"/>
</dbReference>
<evidence type="ECO:0000259" key="7">
    <source>
        <dbReference type="Pfam" id="PF01061"/>
    </source>
</evidence>
<organism evidence="8 9">
    <name type="scientific">Tsukamurella sputi</name>
    <dbReference type="NCBI Taxonomy" id="2591848"/>
    <lineage>
        <taxon>Bacteria</taxon>
        <taxon>Bacillati</taxon>
        <taxon>Actinomycetota</taxon>
        <taxon>Actinomycetes</taxon>
        <taxon>Mycobacteriales</taxon>
        <taxon>Tsukamurellaceae</taxon>
        <taxon>Tsukamurella</taxon>
    </lineage>
</organism>
<dbReference type="PIRSF" id="PIRSF006648">
    <property type="entry name" value="DrrB"/>
    <property type="match status" value="1"/>
</dbReference>
<feature type="transmembrane region" description="Helical" evidence="6">
    <location>
        <begin position="146"/>
        <end position="171"/>
    </location>
</feature>
<dbReference type="InterPro" id="IPR013525">
    <property type="entry name" value="ABC2_TM"/>
</dbReference>
<feature type="transmembrane region" description="Helical" evidence="6">
    <location>
        <begin position="113"/>
        <end position="134"/>
    </location>
</feature>
<evidence type="ECO:0000256" key="5">
    <source>
        <dbReference type="ARBA" id="ARBA00023251"/>
    </source>
</evidence>
<dbReference type="PANTHER" id="PTHR43229:SF2">
    <property type="entry name" value="NODULATION PROTEIN J"/>
    <property type="match status" value="1"/>
</dbReference>
<dbReference type="GO" id="GO:0043190">
    <property type="term" value="C:ATP-binding cassette (ABC) transporter complex"/>
    <property type="evidence" value="ECO:0007669"/>
    <property type="project" value="InterPro"/>
</dbReference>
<feature type="transmembrane region" description="Helical" evidence="6">
    <location>
        <begin position="183"/>
        <end position="206"/>
    </location>
</feature>
<dbReference type="RefSeq" id="WP_146434922.1">
    <property type="nucleotide sequence ID" value="NZ_VIGV01000004.1"/>
</dbReference>
<keyword evidence="3 6" id="KW-1133">Transmembrane helix</keyword>
<feature type="transmembrane region" description="Helical" evidence="6">
    <location>
        <begin position="235"/>
        <end position="257"/>
    </location>
</feature>
<dbReference type="PANTHER" id="PTHR43229">
    <property type="entry name" value="NODULATION PROTEIN J"/>
    <property type="match status" value="1"/>
</dbReference>
<evidence type="ECO:0000256" key="3">
    <source>
        <dbReference type="ARBA" id="ARBA00022989"/>
    </source>
</evidence>
<dbReference type="Pfam" id="PF01061">
    <property type="entry name" value="ABC2_membrane"/>
    <property type="match status" value="1"/>
</dbReference>
<dbReference type="GO" id="GO:0140359">
    <property type="term" value="F:ABC-type transporter activity"/>
    <property type="evidence" value="ECO:0007669"/>
    <property type="project" value="InterPro"/>
</dbReference>
<keyword evidence="2 6" id="KW-0812">Transmembrane</keyword>
<accession>A0A5C5RK60</accession>
<comment type="caution">
    <text evidence="8">The sequence shown here is derived from an EMBL/GenBank/DDBJ whole genome shotgun (WGS) entry which is preliminary data.</text>
</comment>
<dbReference type="InterPro" id="IPR051784">
    <property type="entry name" value="Nod_factor_ABC_transporter"/>
</dbReference>
<feature type="domain" description="ABC-2 type transporter transmembrane" evidence="7">
    <location>
        <begin position="28"/>
        <end position="199"/>
    </location>
</feature>
<keyword evidence="9" id="KW-1185">Reference proteome</keyword>
<keyword evidence="5" id="KW-0046">Antibiotic resistance</keyword>
<sequence length="263" mass="27654">MTTTATTTTATTPTAWGLTPRFLLLDVRRQLRNRQTLIITTVLPVVLYLALHTQAGPDARFAHGDFAAWMMIGLALYGSAAAATTTAAQVAAERSTGWVRTLRLTPLRPPGYIASKVVSALTMSALPVVMLAVLSAATGAHAEPQVWVLSLLIAWLGSALFGALGLALGLALRPEIVMHIPGLLLTVLAFGGNVFFPLSGGMLTFAQFTPMYGITALARYPLTGGETLTGVHTSLLGAAINVVVWFAVFAGAAAIAYRHSAER</sequence>
<dbReference type="InterPro" id="IPR000412">
    <property type="entry name" value="ABC_2_transport"/>
</dbReference>
<dbReference type="GO" id="GO:0046677">
    <property type="term" value="P:response to antibiotic"/>
    <property type="evidence" value="ECO:0007669"/>
    <property type="project" value="UniProtKB-KW"/>
</dbReference>
<dbReference type="AlphaFoldDB" id="A0A5C5RK60"/>
<evidence type="ECO:0000313" key="9">
    <source>
        <dbReference type="Proteomes" id="UP000319792"/>
    </source>
</evidence>
<reference evidence="8 9" key="1">
    <citation type="submission" date="2019-08" db="EMBL/GenBank/DDBJ databases">
        <title>Tsukamurella conjunctivitidis sp. nov., Tsukamurella assacharolytica sp. nov. and Tsukamurella sputae sp. nov. isolated from patients with conjunctivitis, bacteraemia (lymphoma) and respiratory infection (sputum) in Hong Kong.</title>
        <authorList>
            <person name="Fok K.M.N."/>
            <person name="Fong J.Y.H."/>
        </authorList>
    </citation>
    <scope>NUCLEOTIDE SEQUENCE [LARGE SCALE GENOMIC DNA]</scope>
    <source>
        <strain evidence="8 9">HKU70</strain>
    </source>
</reference>
<proteinExistence type="predicted"/>
<name>A0A5C5RK60_9ACTN</name>
<comment type="subcellular location">
    <subcellularLocation>
        <location evidence="1">Membrane</location>
        <topology evidence="1">Multi-pass membrane protein</topology>
    </subcellularLocation>
</comment>
<dbReference type="EMBL" id="VIGV01000004">
    <property type="protein sequence ID" value="TWS23347.1"/>
    <property type="molecule type" value="Genomic_DNA"/>
</dbReference>
<keyword evidence="4 6" id="KW-0472">Membrane</keyword>
<evidence type="ECO:0000256" key="1">
    <source>
        <dbReference type="ARBA" id="ARBA00004141"/>
    </source>
</evidence>
<evidence type="ECO:0000256" key="6">
    <source>
        <dbReference type="SAM" id="Phobius"/>
    </source>
</evidence>
<evidence type="ECO:0000313" key="8">
    <source>
        <dbReference type="EMBL" id="TWS23347.1"/>
    </source>
</evidence>
<protein>
    <submittedName>
        <fullName evidence="8">ABC transporter permease</fullName>
    </submittedName>
</protein>